<keyword evidence="1" id="KW-0812">Transmembrane</keyword>
<comment type="caution">
    <text evidence="2">The sequence shown here is derived from an EMBL/GenBank/DDBJ whole genome shotgun (WGS) entry which is preliminary data.</text>
</comment>
<proteinExistence type="predicted"/>
<reference evidence="2" key="1">
    <citation type="journal article" date="2015" name="Nature">
        <title>Complex archaea that bridge the gap between prokaryotes and eukaryotes.</title>
        <authorList>
            <person name="Spang A."/>
            <person name="Saw J.H."/>
            <person name="Jorgensen S.L."/>
            <person name="Zaremba-Niedzwiedzka K."/>
            <person name="Martijn J."/>
            <person name="Lind A.E."/>
            <person name="van Eijk R."/>
            <person name="Schleper C."/>
            <person name="Guy L."/>
            <person name="Ettema T.J."/>
        </authorList>
    </citation>
    <scope>NUCLEOTIDE SEQUENCE</scope>
</reference>
<keyword evidence="1" id="KW-0472">Membrane</keyword>
<protein>
    <submittedName>
        <fullName evidence="2">Uncharacterized protein</fullName>
    </submittedName>
</protein>
<dbReference type="AlphaFoldDB" id="A0A0F9VCZ1"/>
<keyword evidence="1" id="KW-1133">Transmembrane helix</keyword>
<sequence>MNYWDIAAALLNLLFSSIIRLSGDQAYAVLVSFTFAMTCVSLYLIANTAIMLLYGFRDLRTER</sequence>
<evidence type="ECO:0000256" key="1">
    <source>
        <dbReference type="SAM" id="Phobius"/>
    </source>
</evidence>
<accession>A0A0F9VCZ1</accession>
<name>A0A0F9VCZ1_9ZZZZ</name>
<dbReference type="EMBL" id="LAZR01000033">
    <property type="protein sequence ID" value="KKO01895.1"/>
    <property type="molecule type" value="Genomic_DNA"/>
</dbReference>
<evidence type="ECO:0000313" key="2">
    <source>
        <dbReference type="EMBL" id="KKO01895.1"/>
    </source>
</evidence>
<gene>
    <name evidence="2" type="ORF">LCGC14_0112500</name>
</gene>
<organism evidence="2">
    <name type="scientific">marine sediment metagenome</name>
    <dbReference type="NCBI Taxonomy" id="412755"/>
    <lineage>
        <taxon>unclassified sequences</taxon>
        <taxon>metagenomes</taxon>
        <taxon>ecological metagenomes</taxon>
    </lineage>
</organism>
<feature type="transmembrane region" description="Helical" evidence="1">
    <location>
        <begin position="33"/>
        <end position="56"/>
    </location>
</feature>